<keyword evidence="2" id="KW-1185">Reference proteome</keyword>
<gene>
    <name evidence="1" type="ORF">SAMN05444351_2610</name>
</gene>
<evidence type="ECO:0000313" key="1">
    <source>
        <dbReference type="EMBL" id="SHG42811.1"/>
    </source>
</evidence>
<proteinExistence type="predicted"/>
<dbReference type="Proteomes" id="UP000184471">
    <property type="component" value="Unassembled WGS sequence"/>
</dbReference>
<evidence type="ECO:0000313" key="2">
    <source>
        <dbReference type="Proteomes" id="UP000184471"/>
    </source>
</evidence>
<dbReference type="AlphaFoldDB" id="A0A1M5JQI4"/>
<sequence length="364" mass="38748">MTTTGRRPSLPIDPQVAVAWQAMMASALRAGTDSPTPGPLLATAAMLVDIAAGATDPTATATLIRRIAAWDRPESSAGAVAMAALAGDESLRRKMRRAAADRGHALPRWLAELHRAEPMSRAVELSGPFRDVDELVVGGIVPGGHALTAVVRVDNELGSRAVGGIAYEERLDDVVARIAAGTPDLSVRDIAPADARARLTEALRGPDLDVLLGRDTPWPRLRPLVRWLVALLPSGGDATVPRTVEDVDLDEIAAAFLASPWGRPWTNWLLAPLLEAVLGDGLANGLGDPLLWAPHHVARLLDPEGSALLDVDAARAPDLLRDLVRYGHAERGLRPGLTDETLAAIDRFSSPLLSAVRSWEDEGW</sequence>
<reference evidence="1 2" key="1">
    <citation type="submission" date="2016-11" db="EMBL/GenBank/DDBJ databases">
        <authorList>
            <person name="Jaros S."/>
            <person name="Januszkiewicz K."/>
            <person name="Wedrychowicz H."/>
        </authorList>
    </citation>
    <scope>NUCLEOTIDE SEQUENCE [LARGE SCALE GENOMIC DNA]</scope>
    <source>
        <strain evidence="1 2">DSM 45408</strain>
    </source>
</reference>
<dbReference type="RefSeq" id="WP_139252945.1">
    <property type="nucleotide sequence ID" value="NZ_FQVX01000002.1"/>
</dbReference>
<name>A0A1M5JQI4_9ACTN</name>
<dbReference type="STRING" id="1070870.SAMN05444351_2610"/>
<protein>
    <submittedName>
        <fullName evidence="1">Uncharacterized protein</fullName>
    </submittedName>
</protein>
<dbReference type="OrthoDB" id="5182325at2"/>
<organism evidence="1 2">
    <name type="scientific">Geodermatophilus nigrescens</name>
    <dbReference type="NCBI Taxonomy" id="1070870"/>
    <lineage>
        <taxon>Bacteria</taxon>
        <taxon>Bacillati</taxon>
        <taxon>Actinomycetota</taxon>
        <taxon>Actinomycetes</taxon>
        <taxon>Geodermatophilales</taxon>
        <taxon>Geodermatophilaceae</taxon>
        <taxon>Geodermatophilus</taxon>
    </lineage>
</organism>
<dbReference type="EMBL" id="FQVX01000002">
    <property type="protein sequence ID" value="SHG42811.1"/>
    <property type="molecule type" value="Genomic_DNA"/>
</dbReference>
<accession>A0A1M5JQI4</accession>